<dbReference type="CDD" id="cd08566">
    <property type="entry name" value="GDPD_AtGDE_like"/>
    <property type="match status" value="1"/>
</dbReference>
<dbReference type="PROSITE" id="PS51704">
    <property type="entry name" value="GP_PDE"/>
    <property type="match status" value="1"/>
</dbReference>
<dbReference type="GO" id="GO:0008889">
    <property type="term" value="F:glycerophosphodiester phosphodiesterase activity"/>
    <property type="evidence" value="ECO:0007669"/>
    <property type="project" value="TreeGrafter"/>
</dbReference>
<dbReference type="GO" id="GO:0005886">
    <property type="term" value="C:plasma membrane"/>
    <property type="evidence" value="ECO:0007669"/>
    <property type="project" value="TreeGrafter"/>
</dbReference>
<gene>
    <name evidence="2" type="ORF">SAMN05444001_12157</name>
</gene>
<evidence type="ECO:0000313" key="2">
    <source>
        <dbReference type="EMBL" id="SEG22376.1"/>
    </source>
</evidence>
<evidence type="ECO:0000313" key="3">
    <source>
        <dbReference type="Proteomes" id="UP000236725"/>
    </source>
</evidence>
<dbReference type="AlphaFoldDB" id="A0A8G2BZ60"/>
<sequence length="319" mass="35971">MKPEITVIICAFALVCSSCVLNTPKNDVEYNGLNTIEIASVNDLISFYQYTEDRIPLISGHRGGRAKGFPENSLETFANTLSYTPATFEIDPRLTKDSVIVLFHDDTLGRTSNGTGKVSDYTWEELQKLRLKDPDGNLTDCRIPKLEDAIRWAKGKTVLILDKKDVPMERTAQLITDMEAEPYVMITVHNGADARFYYEKNPDFMFEAFVKTKEALQDYEANGIPWNHIMAYIGPQVTPENLEVMDMLHERGVMCMVSAAPTDDKLPTEDDRAEAYRQIIRKGVDIIESDRPIEVSNAISSFISGDSSKEKFFGLQDTE</sequence>
<name>A0A8G2BZ60_9BACT</name>
<protein>
    <submittedName>
        <fullName evidence="2">Glycerophosphoryl diester phosphodiesterase</fullName>
    </submittedName>
</protein>
<dbReference type="GO" id="GO:0070291">
    <property type="term" value="P:N-acylethanolamine metabolic process"/>
    <property type="evidence" value="ECO:0007669"/>
    <property type="project" value="TreeGrafter"/>
</dbReference>
<dbReference type="Pfam" id="PF03009">
    <property type="entry name" value="GDPD"/>
    <property type="match status" value="1"/>
</dbReference>
<dbReference type="Proteomes" id="UP000236725">
    <property type="component" value="Unassembled WGS sequence"/>
</dbReference>
<evidence type="ECO:0000259" key="1">
    <source>
        <dbReference type="PROSITE" id="PS51704"/>
    </source>
</evidence>
<dbReference type="InterPro" id="IPR017946">
    <property type="entry name" value="PLC-like_Pdiesterase_TIM-brl"/>
</dbReference>
<dbReference type="PANTHER" id="PTHR46320">
    <property type="entry name" value="GLYCEROPHOSPHODIESTER PHOSPHODIESTERASE 1"/>
    <property type="match status" value="1"/>
</dbReference>
<dbReference type="GO" id="GO:0006644">
    <property type="term" value="P:phospholipid metabolic process"/>
    <property type="evidence" value="ECO:0007669"/>
    <property type="project" value="TreeGrafter"/>
</dbReference>
<reference evidence="2 3" key="1">
    <citation type="submission" date="2016-10" db="EMBL/GenBank/DDBJ databases">
        <authorList>
            <person name="Varghese N."/>
            <person name="Submissions S."/>
        </authorList>
    </citation>
    <scope>NUCLEOTIDE SEQUENCE [LARGE SCALE GENOMIC DNA]</scope>
    <source>
        <strain evidence="2 3">DSM 29073</strain>
    </source>
</reference>
<accession>A0A8G2BZ60</accession>
<feature type="domain" description="GP-PDE" evidence="1">
    <location>
        <begin position="56"/>
        <end position="299"/>
    </location>
</feature>
<dbReference type="Gene3D" id="3.20.20.190">
    <property type="entry name" value="Phosphatidylinositol (PI) phosphodiesterase"/>
    <property type="match status" value="1"/>
</dbReference>
<dbReference type="PANTHER" id="PTHR46320:SF1">
    <property type="entry name" value="GLYCEROPHOSPHODIESTER PHOSPHODIESTERASE 1"/>
    <property type="match status" value="1"/>
</dbReference>
<dbReference type="InterPro" id="IPR030395">
    <property type="entry name" value="GP_PDE_dom"/>
</dbReference>
<proteinExistence type="predicted"/>
<comment type="caution">
    <text evidence="2">The sequence shown here is derived from an EMBL/GenBank/DDBJ whole genome shotgun (WGS) entry which is preliminary data.</text>
</comment>
<dbReference type="RefSeq" id="WP_103984261.1">
    <property type="nucleotide sequence ID" value="NZ_FNVS01000021.1"/>
</dbReference>
<organism evidence="2 3">
    <name type="scientific">Parabacteroides chinchillae</name>
    <dbReference type="NCBI Taxonomy" id="871327"/>
    <lineage>
        <taxon>Bacteria</taxon>
        <taxon>Pseudomonadati</taxon>
        <taxon>Bacteroidota</taxon>
        <taxon>Bacteroidia</taxon>
        <taxon>Bacteroidales</taxon>
        <taxon>Tannerellaceae</taxon>
        <taxon>Parabacteroides</taxon>
    </lineage>
</organism>
<dbReference type="SUPFAM" id="SSF51695">
    <property type="entry name" value="PLC-like phosphodiesterases"/>
    <property type="match status" value="1"/>
</dbReference>
<dbReference type="EMBL" id="FNVS01000021">
    <property type="protein sequence ID" value="SEG22376.1"/>
    <property type="molecule type" value="Genomic_DNA"/>
</dbReference>
<dbReference type="GO" id="GO:0006580">
    <property type="term" value="P:ethanolamine metabolic process"/>
    <property type="evidence" value="ECO:0007669"/>
    <property type="project" value="TreeGrafter"/>
</dbReference>
<keyword evidence="3" id="KW-1185">Reference proteome</keyword>